<name>A0A481RKR3_HALEZ</name>
<organism evidence="1 2">
    <name type="scientific">Halorubrum ezzemoulense</name>
    <name type="common">Halorubrum chaoviator</name>
    <dbReference type="NCBI Taxonomy" id="337243"/>
    <lineage>
        <taxon>Archaea</taxon>
        <taxon>Methanobacteriati</taxon>
        <taxon>Methanobacteriota</taxon>
        <taxon>Stenosarchaea group</taxon>
        <taxon>Halobacteria</taxon>
        <taxon>Halobacteriales</taxon>
        <taxon>Haloferacaceae</taxon>
        <taxon>Halorubrum</taxon>
    </lineage>
</organism>
<reference evidence="2" key="1">
    <citation type="submission" date="2019-01" db="EMBL/GenBank/DDBJ databases">
        <title>Complete genome of Halorubrum ezzemoulense strain FB21.</title>
        <authorList>
            <person name="Feng Y."/>
            <person name="Louyakis A.S."/>
            <person name="Papke R.T."/>
            <person name="Gogarten J.P."/>
        </authorList>
    </citation>
    <scope>NUCLEOTIDE SEQUENCE [LARGE SCALE GENOMIC DNA]</scope>
    <source>
        <strain evidence="2">Fb21</strain>
        <plasmid evidence="2">megaPlasmid</plasmid>
    </source>
</reference>
<dbReference type="EMBL" id="CP034941">
    <property type="protein sequence ID" value="QAY21838.1"/>
    <property type="molecule type" value="Genomic_DNA"/>
</dbReference>
<proteinExistence type="predicted"/>
<dbReference type="RefSeq" id="WP_129452655.1">
    <property type="nucleotide sequence ID" value="NZ_CP034941.1"/>
</dbReference>
<gene>
    <name evidence="1" type="ORF">EO776_18100</name>
</gene>
<keyword evidence="1" id="KW-0614">Plasmid</keyword>
<geneLocation type="plasmid" evidence="2">
    <name>megaPlasmid</name>
</geneLocation>
<protein>
    <submittedName>
        <fullName evidence="1">Uncharacterized protein</fullName>
    </submittedName>
</protein>
<dbReference type="Proteomes" id="UP000293073">
    <property type="component" value="Plasmid megaplasmid"/>
</dbReference>
<sequence>MSDNLQTTDFENWEEIADAMRDVQEAHSELLSAMAHRGDVPKSVYGDLYHDLSDTQSQLKSDLEDRMFKEHPDKADTAVFYGKD</sequence>
<evidence type="ECO:0000313" key="2">
    <source>
        <dbReference type="Proteomes" id="UP000293073"/>
    </source>
</evidence>
<accession>A0A481RKR3</accession>
<evidence type="ECO:0000313" key="1">
    <source>
        <dbReference type="EMBL" id="QAY21838.1"/>
    </source>
</evidence>
<dbReference type="AlphaFoldDB" id="A0A481RKR3"/>
<dbReference type="KEGG" id="hezz:EO776_18100"/>
<dbReference type="GeneID" id="301361762"/>